<comment type="caution">
    <text evidence="1">The sequence shown here is derived from an EMBL/GenBank/DDBJ whole genome shotgun (WGS) entry which is preliminary data.</text>
</comment>
<dbReference type="EMBL" id="FCOJ02000086">
    <property type="protein sequence ID" value="SAK93592.1"/>
    <property type="molecule type" value="Genomic_DNA"/>
</dbReference>
<accession>A0A158DG03</accession>
<evidence type="ECO:0000313" key="1">
    <source>
        <dbReference type="EMBL" id="SAK93592.1"/>
    </source>
</evidence>
<reference evidence="1" key="1">
    <citation type="submission" date="2016-01" db="EMBL/GenBank/DDBJ databases">
        <authorList>
            <person name="Peeters C."/>
        </authorList>
    </citation>
    <scope>NUCLEOTIDE SEQUENCE [LARGE SCALE GENOMIC DNA]</scope>
    <source>
        <strain evidence="1">LMG 29325</strain>
    </source>
</reference>
<keyword evidence="2" id="KW-1185">Reference proteome</keyword>
<evidence type="ECO:0000313" key="2">
    <source>
        <dbReference type="Proteomes" id="UP000054596"/>
    </source>
</evidence>
<dbReference type="Proteomes" id="UP000054596">
    <property type="component" value="Unassembled WGS sequence"/>
</dbReference>
<gene>
    <name evidence="1" type="ORF">AWB82_06725</name>
</gene>
<dbReference type="STRING" id="1777143.AWB82_06725"/>
<name>A0A158DG03_9BURK</name>
<proteinExistence type="predicted"/>
<dbReference type="AlphaFoldDB" id="A0A158DG03"/>
<organism evidence="1 2">
    <name type="scientific">Caballeronia glebae</name>
    <dbReference type="NCBI Taxonomy" id="1777143"/>
    <lineage>
        <taxon>Bacteria</taxon>
        <taxon>Pseudomonadati</taxon>
        <taxon>Pseudomonadota</taxon>
        <taxon>Betaproteobacteria</taxon>
        <taxon>Burkholderiales</taxon>
        <taxon>Burkholderiaceae</taxon>
        <taxon>Caballeronia</taxon>
    </lineage>
</organism>
<protein>
    <submittedName>
        <fullName evidence="1">Uncharacterized protein</fullName>
    </submittedName>
</protein>
<sequence>MLAAFQGVSPPGVEIVSRYVMMRIAQVVRLRVPDDRLREVNHAIETTAWGGYRTEFYPTYDYKAAAQKLRDEMNK</sequence>